<evidence type="ECO:0000313" key="2">
    <source>
        <dbReference type="EMBL" id="CAK4033011.1"/>
    </source>
</evidence>
<sequence>MRACRTYYCSTKCQSAHKKIHDGVCINMNIRKELLRSGELLKTIFFQLRKATYDIKVRAVGKNEQGTILVFEDEYAANYGDGPLYPFPRAFADGSNEERALLAYLSCSDIFIFLDELSKSLLGGITTVMQEADFGFDQDRFLVRRISPYGRAEDHSRYMHSALAIEAKDGEAYIVDVSGAQYGQHQTVVPFGQYMSDFATKIIKITSHGHMALKARAVHEGYRDRPVDISAWMSGTAGNFDYRPLQMQYKVKERILAAVKEWEMLNNLTLHDLLGCDQERFEACKSSLLAKTDDDVRSFLAKWEEDGCKLEPRVRKEDEEAPSWVQDLRMDEDDENIPQMSELEEQSRASQRYSDDKKAECSALLASRFGQQYANFFKGL</sequence>
<organism evidence="2 3">
    <name type="scientific">Lecanosticta acicola</name>
    <dbReference type="NCBI Taxonomy" id="111012"/>
    <lineage>
        <taxon>Eukaryota</taxon>
        <taxon>Fungi</taxon>
        <taxon>Dikarya</taxon>
        <taxon>Ascomycota</taxon>
        <taxon>Pezizomycotina</taxon>
        <taxon>Dothideomycetes</taxon>
        <taxon>Dothideomycetidae</taxon>
        <taxon>Mycosphaerellales</taxon>
        <taxon>Mycosphaerellaceae</taxon>
        <taxon>Lecanosticta</taxon>
    </lineage>
</organism>
<dbReference type="Proteomes" id="UP001296104">
    <property type="component" value="Unassembled WGS sequence"/>
</dbReference>
<dbReference type="AlphaFoldDB" id="A0AAI8Z604"/>
<dbReference type="EMBL" id="CAVMBE010000076">
    <property type="protein sequence ID" value="CAK4033011.1"/>
    <property type="molecule type" value="Genomic_DNA"/>
</dbReference>
<feature type="region of interest" description="Disordered" evidence="1">
    <location>
        <begin position="331"/>
        <end position="354"/>
    </location>
</feature>
<accession>A0AAI8Z604</accession>
<gene>
    <name evidence="2" type="ORF">LECACI_7A008169</name>
</gene>
<proteinExistence type="predicted"/>
<protein>
    <submittedName>
        <fullName evidence="2">Uncharacterized protein</fullName>
    </submittedName>
</protein>
<reference evidence="2" key="1">
    <citation type="submission" date="2023-11" db="EMBL/GenBank/DDBJ databases">
        <authorList>
            <person name="Alioto T."/>
            <person name="Alioto T."/>
            <person name="Gomez Garrido J."/>
        </authorList>
    </citation>
    <scope>NUCLEOTIDE SEQUENCE</scope>
</reference>
<evidence type="ECO:0000256" key="1">
    <source>
        <dbReference type="SAM" id="MobiDB-lite"/>
    </source>
</evidence>
<keyword evidence="3" id="KW-1185">Reference proteome</keyword>
<name>A0AAI8Z604_9PEZI</name>
<comment type="caution">
    <text evidence="2">The sequence shown here is derived from an EMBL/GenBank/DDBJ whole genome shotgun (WGS) entry which is preliminary data.</text>
</comment>
<evidence type="ECO:0000313" key="3">
    <source>
        <dbReference type="Proteomes" id="UP001296104"/>
    </source>
</evidence>